<keyword evidence="2" id="KW-1185">Reference proteome</keyword>
<gene>
    <name evidence="1" type="ORF">ACFFGV_17650</name>
</gene>
<name>A0ABV6LSP4_9BACI</name>
<organism evidence="1 2">
    <name type="scientific">Pontibacillus salicampi</name>
    <dbReference type="NCBI Taxonomy" id="1449801"/>
    <lineage>
        <taxon>Bacteria</taxon>
        <taxon>Bacillati</taxon>
        <taxon>Bacillota</taxon>
        <taxon>Bacilli</taxon>
        <taxon>Bacillales</taxon>
        <taxon>Bacillaceae</taxon>
        <taxon>Pontibacillus</taxon>
    </lineage>
</organism>
<dbReference type="InterPro" id="IPR045527">
    <property type="entry name" value="DUF6470"/>
</dbReference>
<evidence type="ECO:0000313" key="1">
    <source>
        <dbReference type="EMBL" id="MFC0525412.1"/>
    </source>
</evidence>
<reference evidence="1 2" key="1">
    <citation type="submission" date="2024-09" db="EMBL/GenBank/DDBJ databases">
        <authorList>
            <person name="Sun Q."/>
            <person name="Mori K."/>
        </authorList>
    </citation>
    <scope>NUCLEOTIDE SEQUENCE [LARGE SCALE GENOMIC DNA]</scope>
    <source>
        <strain evidence="1 2">NCAIM B.02529</strain>
    </source>
</reference>
<dbReference type="EMBL" id="JBHLTP010000013">
    <property type="protein sequence ID" value="MFC0525412.1"/>
    <property type="molecule type" value="Genomic_DNA"/>
</dbReference>
<accession>A0ABV6LSP4</accession>
<dbReference type="RefSeq" id="WP_377350654.1">
    <property type="nucleotide sequence ID" value="NZ_JBHLTP010000013.1"/>
</dbReference>
<dbReference type="Pfam" id="PF20074">
    <property type="entry name" value="DUF6470"/>
    <property type="match status" value="1"/>
</dbReference>
<evidence type="ECO:0000313" key="2">
    <source>
        <dbReference type="Proteomes" id="UP001589836"/>
    </source>
</evidence>
<comment type="caution">
    <text evidence="1">The sequence shown here is derived from an EMBL/GenBank/DDBJ whole genome shotgun (WGS) entry which is preliminary data.</text>
</comment>
<proteinExistence type="predicted"/>
<sequence>MELPQVQISTTDAKLGLTIKKARVDIQQPNAEVAIEQTEATQRIEQKPAKLTIDQSNAWRNLDLKNILERTRELAEHGNQTWMENLAKMAGEGDELMRIEYGGNPIASQAKRNAELTFELQPDGMPVYDLVSIHVERNEPIIQNEQNLPKITTTRKNPEFIYERGSVTAKLEQFPTIDIDVKNLKFKGTQGFEITI</sequence>
<protein>
    <submittedName>
        <fullName evidence="1">DUF6470 family protein</fullName>
    </submittedName>
</protein>
<dbReference type="Proteomes" id="UP001589836">
    <property type="component" value="Unassembled WGS sequence"/>
</dbReference>